<feature type="compositionally biased region" description="Basic and acidic residues" evidence="1">
    <location>
        <begin position="63"/>
        <end position="73"/>
    </location>
</feature>
<keyword evidence="3" id="KW-1185">Reference proteome</keyword>
<protein>
    <submittedName>
        <fullName evidence="2">Uncharacterized protein</fullName>
    </submittedName>
</protein>
<evidence type="ECO:0000313" key="2">
    <source>
        <dbReference type="EMBL" id="GHE40493.1"/>
    </source>
</evidence>
<proteinExistence type="predicted"/>
<organism evidence="2 3">
    <name type="scientific">Streptomyces capitiformicae</name>
    <dbReference type="NCBI Taxonomy" id="2014920"/>
    <lineage>
        <taxon>Bacteria</taxon>
        <taxon>Bacillati</taxon>
        <taxon>Actinomycetota</taxon>
        <taxon>Actinomycetes</taxon>
        <taxon>Kitasatosporales</taxon>
        <taxon>Streptomycetaceae</taxon>
        <taxon>Streptomyces</taxon>
    </lineage>
</organism>
<evidence type="ECO:0000313" key="3">
    <source>
        <dbReference type="Proteomes" id="UP000603227"/>
    </source>
</evidence>
<name>A0A919DEE9_9ACTN</name>
<gene>
    <name evidence="2" type="ORF">GCM10017771_59630</name>
</gene>
<reference evidence="2" key="1">
    <citation type="journal article" date="2014" name="Int. J. Syst. Evol. Microbiol.">
        <title>Complete genome sequence of Corynebacterium casei LMG S-19264T (=DSM 44701T), isolated from a smear-ripened cheese.</title>
        <authorList>
            <consortium name="US DOE Joint Genome Institute (JGI-PGF)"/>
            <person name="Walter F."/>
            <person name="Albersmeier A."/>
            <person name="Kalinowski J."/>
            <person name="Ruckert C."/>
        </authorList>
    </citation>
    <scope>NUCLEOTIDE SEQUENCE</scope>
    <source>
        <strain evidence="2">CGMCC 4.7403</strain>
    </source>
</reference>
<sequence>MKAWNTRPIRSRRNSVSRPSLIPPSSTPSTHTVWPDGRSSAAAHCNSVDFPDPEGPHHRRERPGHAVEIHSVEGDDIPVRTPQSPHTHGREPGRLIHLCPGHAHQRTAPGPPAHDHWRASRGYAQP</sequence>
<accession>A0A919DEE9</accession>
<feature type="region of interest" description="Disordered" evidence="1">
    <location>
        <begin position="1"/>
        <end position="126"/>
    </location>
</feature>
<dbReference type="Proteomes" id="UP000603227">
    <property type="component" value="Unassembled WGS sequence"/>
</dbReference>
<reference evidence="2" key="2">
    <citation type="submission" date="2020-09" db="EMBL/GenBank/DDBJ databases">
        <authorList>
            <person name="Sun Q."/>
            <person name="Zhou Y."/>
        </authorList>
    </citation>
    <scope>NUCLEOTIDE SEQUENCE</scope>
    <source>
        <strain evidence="2">CGMCC 4.7403</strain>
    </source>
</reference>
<dbReference type="EMBL" id="BNAT01000024">
    <property type="protein sequence ID" value="GHE40493.1"/>
    <property type="molecule type" value="Genomic_DNA"/>
</dbReference>
<dbReference type="AlphaFoldDB" id="A0A919DEE9"/>
<comment type="caution">
    <text evidence="2">The sequence shown here is derived from an EMBL/GenBank/DDBJ whole genome shotgun (WGS) entry which is preliminary data.</text>
</comment>
<evidence type="ECO:0000256" key="1">
    <source>
        <dbReference type="SAM" id="MobiDB-lite"/>
    </source>
</evidence>